<dbReference type="SUPFAM" id="SSF111331">
    <property type="entry name" value="NAD kinase/diacylglycerol kinase-like"/>
    <property type="match status" value="1"/>
</dbReference>
<protein>
    <submittedName>
        <fullName evidence="13">Transcriptional regulator</fullName>
    </submittedName>
</protein>
<keyword evidence="5" id="KW-0479">Metal-binding</keyword>
<dbReference type="InterPro" id="IPR017438">
    <property type="entry name" value="ATP-NAD_kinase_N"/>
</dbReference>
<comment type="caution">
    <text evidence="13">The sequence shown here is derived from an EMBL/GenBank/DDBJ whole genome shotgun (WGS) entry which is preliminary data.</text>
</comment>
<keyword evidence="7" id="KW-0418">Kinase</keyword>
<keyword evidence="12" id="KW-1208">Phospholipid metabolism</keyword>
<dbReference type="PANTHER" id="PTHR12358">
    <property type="entry name" value="SPHINGOSINE KINASE"/>
    <property type="match status" value="1"/>
</dbReference>
<accession>A0A226TJI4</accession>
<dbReference type="Gene3D" id="2.60.200.40">
    <property type="match status" value="1"/>
</dbReference>
<keyword evidence="10" id="KW-0443">Lipid metabolism</keyword>
<dbReference type="InterPro" id="IPR001206">
    <property type="entry name" value="Diacylglycerol_kinase_cat_dom"/>
</dbReference>
<dbReference type="RefSeq" id="WP_089147357.1">
    <property type="nucleotide sequence ID" value="NZ_LYQR01000014.1"/>
</dbReference>
<keyword evidence="6" id="KW-0547">Nucleotide-binding</keyword>
<evidence type="ECO:0000313" key="14">
    <source>
        <dbReference type="Proteomes" id="UP000198437"/>
    </source>
</evidence>
<sequence length="321" mass="36254">MHKKIKVQLLVNEVAGNGNAIKADKELQDILKEMNIPFKRQKSHYPGELVVLAQNYANLHLSSEHVLIVVGGDGSFNEVLNGIKTSNYPETAITYLPAGTGNDFARGAGLTADPRQLINNLLRDPEPEQVDCGFFISNIKQIPKGYFVNNFGIGFDAFVVHQSNHEQLKKHLNHFNSGNMIYGLNIIKALIKQDTFTVTVKTKNETLRYGDAYFVTTTNHPYFGGGFAILPKADIYSHHLDTVIVEKPSLRKFLWLFGKLIKDGSHVNAPEFHYIEAKEILVQTNKSEYAQIDGEDIEKQPFKVTFKVDHFNLLKWRIVKS</sequence>
<evidence type="ECO:0000256" key="2">
    <source>
        <dbReference type="ARBA" id="ARBA00005983"/>
    </source>
</evidence>
<dbReference type="InterPro" id="IPR005218">
    <property type="entry name" value="Diacylglycerol/lipid_kinase"/>
</dbReference>
<dbReference type="GO" id="GO:0005886">
    <property type="term" value="C:plasma membrane"/>
    <property type="evidence" value="ECO:0007669"/>
    <property type="project" value="TreeGrafter"/>
</dbReference>
<evidence type="ECO:0000256" key="7">
    <source>
        <dbReference type="ARBA" id="ARBA00022777"/>
    </source>
</evidence>
<keyword evidence="3" id="KW-0444">Lipid biosynthesis</keyword>
<dbReference type="GO" id="GO:0046872">
    <property type="term" value="F:metal ion binding"/>
    <property type="evidence" value="ECO:0007669"/>
    <property type="project" value="UniProtKB-KW"/>
</dbReference>
<name>A0A226TJI4_9LACO</name>
<evidence type="ECO:0000256" key="12">
    <source>
        <dbReference type="ARBA" id="ARBA00023264"/>
    </source>
</evidence>
<dbReference type="SMART" id="SM00046">
    <property type="entry name" value="DAGKc"/>
    <property type="match status" value="1"/>
</dbReference>
<dbReference type="InterPro" id="IPR016064">
    <property type="entry name" value="NAD/diacylglycerol_kinase_sf"/>
</dbReference>
<evidence type="ECO:0000256" key="5">
    <source>
        <dbReference type="ARBA" id="ARBA00022723"/>
    </source>
</evidence>
<dbReference type="NCBIfam" id="TIGR00147">
    <property type="entry name" value="YegS/Rv2252/BmrU family lipid kinase"/>
    <property type="match status" value="1"/>
</dbReference>
<reference evidence="13 14" key="1">
    <citation type="submission" date="2016-05" db="EMBL/GenBank/DDBJ databases">
        <authorList>
            <person name="Johnson T.J."/>
            <person name="Youmans B.P."/>
            <person name="Case K.A."/>
        </authorList>
    </citation>
    <scope>NUCLEOTIDE SEQUENCE [LARGE SCALE GENOMIC DNA]</scope>
    <source>
        <strain evidence="13 14">UMNLC6</strain>
    </source>
</reference>
<dbReference type="Pfam" id="PF19279">
    <property type="entry name" value="YegS_C"/>
    <property type="match status" value="1"/>
</dbReference>
<organism evidence="13 14">
    <name type="scientific">Lactobacillus crispatus</name>
    <dbReference type="NCBI Taxonomy" id="47770"/>
    <lineage>
        <taxon>Bacteria</taxon>
        <taxon>Bacillati</taxon>
        <taxon>Bacillota</taxon>
        <taxon>Bacilli</taxon>
        <taxon>Lactobacillales</taxon>
        <taxon>Lactobacillaceae</taxon>
        <taxon>Lactobacillus</taxon>
    </lineage>
</organism>
<evidence type="ECO:0000256" key="6">
    <source>
        <dbReference type="ARBA" id="ARBA00022741"/>
    </source>
</evidence>
<dbReference type="InterPro" id="IPR050187">
    <property type="entry name" value="Lipid_Phosphate_FormReg"/>
</dbReference>
<dbReference type="EMBL" id="LYQW01000011">
    <property type="protein sequence ID" value="OXC23329.1"/>
    <property type="molecule type" value="Genomic_DNA"/>
</dbReference>
<evidence type="ECO:0000256" key="8">
    <source>
        <dbReference type="ARBA" id="ARBA00022840"/>
    </source>
</evidence>
<keyword evidence="11" id="KW-0594">Phospholipid biosynthesis</keyword>
<comment type="cofactor">
    <cofactor evidence="1">
        <name>Mg(2+)</name>
        <dbReference type="ChEBI" id="CHEBI:18420"/>
    </cofactor>
</comment>
<dbReference type="GO" id="GO:0008654">
    <property type="term" value="P:phospholipid biosynthetic process"/>
    <property type="evidence" value="ECO:0007669"/>
    <property type="project" value="UniProtKB-KW"/>
</dbReference>
<evidence type="ECO:0000313" key="13">
    <source>
        <dbReference type="EMBL" id="OXC23329.1"/>
    </source>
</evidence>
<evidence type="ECO:0000256" key="4">
    <source>
        <dbReference type="ARBA" id="ARBA00022679"/>
    </source>
</evidence>
<dbReference type="GO" id="GO:0005524">
    <property type="term" value="F:ATP binding"/>
    <property type="evidence" value="ECO:0007669"/>
    <property type="project" value="UniProtKB-KW"/>
</dbReference>
<gene>
    <name evidence="13" type="ORF">AYP82_07560</name>
</gene>
<evidence type="ECO:0000256" key="10">
    <source>
        <dbReference type="ARBA" id="ARBA00023098"/>
    </source>
</evidence>
<evidence type="ECO:0000256" key="9">
    <source>
        <dbReference type="ARBA" id="ARBA00022842"/>
    </source>
</evidence>
<comment type="similarity">
    <text evidence="2">Belongs to the diacylglycerol/lipid kinase family.</text>
</comment>
<keyword evidence="8" id="KW-0067">ATP-binding</keyword>
<keyword evidence="4" id="KW-0808">Transferase</keyword>
<dbReference type="PROSITE" id="PS50146">
    <property type="entry name" value="DAGK"/>
    <property type="match status" value="1"/>
</dbReference>
<evidence type="ECO:0000256" key="3">
    <source>
        <dbReference type="ARBA" id="ARBA00022516"/>
    </source>
</evidence>
<dbReference type="PANTHER" id="PTHR12358:SF106">
    <property type="entry name" value="LIPID KINASE YEGS"/>
    <property type="match status" value="1"/>
</dbReference>
<keyword evidence="9" id="KW-0460">Magnesium</keyword>
<dbReference type="Proteomes" id="UP000198437">
    <property type="component" value="Unassembled WGS sequence"/>
</dbReference>
<feature type="non-terminal residue" evidence="13">
    <location>
        <position position="321"/>
    </location>
</feature>
<dbReference type="GO" id="GO:0004143">
    <property type="term" value="F:ATP-dependent diacylglycerol kinase activity"/>
    <property type="evidence" value="ECO:0007669"/>
    <property type="project" value="TreeGrafter"/>
</dbReference>
<dbReference type="AlphaFoldDB" id="A0A226TJI4"/>
<evidence type="ECO:0000256" key="11">
    <source>
        <dbReference type="ARBA" id="ARBA00023209"/>
    </source>
</evidence>
<dbReference type="Pfam" id="PF00781">
    <property type="entry name" value="DAGK_cat"/>
    <property type="match status" value="1"/>
</dbReference>
<dbReference type="InterPro" id="IPR045540">
    <property type="entry name" value="YegS/DAGK_C"/>
</dbReference>
<proteinExistence type="inferred from homology"/>
<evidence type="ECO:0000256" key="1">
    <source>
        <dbReference type="ARBA" id="ARBA00001946"/>
    </source>
</evidence>
<dbReference type="Gene3D" id="3.40.50.10330">
    <property type="entry name" value="Probable inorganic polyphosphate/atp-NAD kinase, domain 1"/>
    <property type="match status" value="1"/>
</dbReference>